<dbReference type="Pfam" id="PF04136">
    <property type="entry name" value="COG3_N"/>
    <property type="match status" value="1"/>
</dbReference>
<evidence type="ECO:0000256" key="4">
    <source>
        <dbReference type="ARBA" id="ARBA00022448"/>
    </source>
</evidence>
<evidence type="ECO:0000256" key="6">
    <source>
        <dbReference type="ARBA" id="ARBA00023034"/>
    </source>
</evidence>
<dbReference type="EMBL" id="OZ021745">
    <property type="protein sequence ID" value="CAK9313654.1"/>
    <property type="molecule type" value="Genomic_DNA"/>
</dbReference>
<dbReference type="InterPro" id="IPR016159">
    <property type="entry name" value="Cullin_repeat-like_dom_sf"/>
</dbReference>
<evidence type="ECO:0000313" key="11">
    <source>
        <dbReference type="EMBL" id="CAK9313654.1"/>
    </source>
</evidence>
<dbReference type="PANTHER" id="PTHR13302:SF8">
    <property type="entry name" value="CONSERVED OLIGOMERIC GOLGI COMPLEX SUBUNIT 3"/>
    <property type="match status" value="1"/>
</dbReference>
<dbReference type="Pfam" id="PF20671">
    <property type="entry name" value="COG3_C"/>
    <property type="match status" value="1"/>
</dbReference>
<reference evidence="11 12" key="1">
    <citation type="submission" date="2024-03" db="EMBL/GenBank/DDBJ databases">
        <authorList>
            <person name="Gkanogiannis A."/>
            <person name="Becerra Lopez-Lavalle L."/>
        </authorList>
    </citation>
    <scope>NUCLEOTIDE SEQUENCE [LARGE SCALE GENOMIC DNA]</scope>
</reference>
<dbReference type="InterPro" id="IPR048685">
    <property type="entry name" value="COG3_C"/>
</dbReference>
<evidence type="ECO:0000256" key="1">
    <source>
        <dbReference type="ARBA" id="ARBA00004395"/>
    </source>
</evidence>
<dbReference type="InterPro" id="IPR048320">
    <property type="entry name" value="COG3_N"/>
</dbReference>
<evidence type="ECO:0000259" key="10">
    <source>
        <dbReference type="Pfam" id="PF20671"/>
    </source>
</evidence>
<protein>
    <recommendedName>
        <fullName evidence="3">Conserved oligomeric Golgi complex subunit 3</fullName>
    </recommendedName>
    <alternativeName>
        <fullName evidence="8">Component of oligomeric Golgi complex 3</fullName>
    </alternativeName>
</protein>
<name>A0ABP0XZT0_9ROSI</name>
<keyword evidence="6" id="KW-0333">Golgi apparatus</keyword>
<proteinExistence type="inferred from homology"/>
<organism evidence="11 12">
    <name type="scientific">Citrullus colocynthis</name>
    <name type="common">colocynth</name>
    <dbReference type="NCBI Taxonomy" id="252529"/>
    <lineage>
        <taxon>Eukaryota</taxon>
        <taxon>Viridiplantae</taxon>
        <taxon>Streptophyta</taxon>
        <taxon>Embryophyta</taxon>
        <taxon>Tracheophyta</taxon>
        <taxon>Spermatophyta</taxon>
        <taxon>Magnoliopsida</taxon>
        <taxon>eudicotyledons</taxon>
        <taxon>Gunneridae</taxon>
        <taxon>Pentapetalae</taxon>
        <taxon>rosids</taxon>
        <taxon>fabids</taxon>
        <taxon>Cucurbitales</taxon>
        <taxon>Cucurbitaceae</taxon>
        <taxon>Benincaseae</taxon>
        <taxon>Citrullus</taxon>
    </lineage>
</organism>
<feature type="domain" description="Conserved oligomeric Golgi complex subunit 3 N-terminal" evidence="9">
    <location>
        <begin position="193"/>
        <end position="335"/>
    </location>
</feature>
<evidence type="ECO:0000256" key="5">
    <source>
        <dbReference type="ARBA" id="ARBA00022927"/>
    </source>
</evidence>
<sequence length="857" mass="97205">MKSIDFAVRGLVIESERKRERASKIDFCVNNFPRELTCLKNPASWYSSLNRREKCVGRRRAETHTEFSSGGITNKSTSMAAKAAPLGLPKSGAISKGYNFASTWEQNAPLTEQQQAAIATLCHAVAERPFPVDLAQDRIGGKENALSISVKDTTNEDSDAIEAVLVNTNQFYKWFSDLESAMKSETEEKYHHYLNSLTDRIRTCDVILRQVDDTLDLFNELQLQHQAVATKTRTLHDACDRLVMEKQRLIEFAEALRNKLNYFDELENITAIFYSPNMSVGNENFLPMLKRLDDCILFSESNPQYAESSVYLLKFRQLQSRALGMIRFHVVSVLKSASSQVQAAMRSSSGSNSAVSEGVEASFIYVRFEAAADELKPVLEEIESRSTRKEYIEILAECHRLYCEQRLSLIKNIVHQRISEFSKKEALPSLTRSGCGYLMQVCQLEHQLFHHFFPSSSDNVSSLAPLIDPLSTYLYDTLRPRLVHETSLDFLCELVDILKVEVLGEQLIQQGESLVGLRPTLQRILADVHERLTFRARTHIRDEIANYFPSDEDLEYPEKLEKTAVETTENTSVGMNQGAPKAWYPPLEKTLSYLSKLYRCLEPVVFTGLAQEAVEVCSTSIQKASKLIAKRSSPMDGQLFLIKHFLILREQIASFDVEFSATHKELDFSHVLEHLRRILRGQASLFDWTKSTSLARTLSPRVLESQIDAKKDLEKNLKATCEEFIMSVTKLVVDPMLSFVTKVTAVKVALSSGNQSQKLEPVFEKPLKDQAFATPDKVAELVQKVNTAIQQQLPMVMEKMKLYLQNPTTRMILFNPIKVNIVEAHLQVQNLLKTEYSSEAINMTPIHVLQTQLDNLL</sequence>
<keyword evidence="7" id="KW-0472">Membrane</keyword>
<comment type="similarity">
    <text evidence="2">Belongs to the COG3 family.</text>
</comment>
<accession>A0ABP0XZT0</accession>
<gene>
    <name evidence="11" type="ORF">CITCOLO1_LOCUS5382</name>
</gene>
<keyword evidence="4" id="KW-0813">Transport</keyword>
<dbReference type="Proteomes" id="UP001642487">
    <property type="component" value="Chromosome 11"/>
</dbReference>
<evidence type="ECO:0000256" key="8">
    <source>
        <dbReference type="ARBA" id="ARBA00031339"/>
    </source>
</evidence>
<dbReference type="PANTHER" id="PTHR13302">
    <property type="entry name" value="CONSERVED OLIGOMERIC GOLGI COMPLEX COMPONENT 3"/>
    <property type="match status" value="1"/>
</dbReference>
<feature type="domain" description="Conserved oligomeric Golgi complex subunit 3 C-terminal" evidence="10">
    <location>
        <begin position="362"/>
        <end position="671"/>
    </location>
</feature>
<keyword evidence="12" id="KW-1185">Reference proteome</keyword>
<dbReference type="InterPro" id="IPR007265">
    <property type="entry name" value="COG_su3"/>
</dbReference>
<evidence type="ECO:0000259" key="9">
    <source>
        <dbReference type="Pfam" id="PF04136"/>
    </source>
</evidence>
<evidence type="ECO:0000256" key="7">
    <source>
        <dbReference type="ARBA" id="ARBA00023136"/>
    </source>
</evidence>
<evidence type="ECO:0000313" key="12">
    <source>
        <dbReference type="Proteomes" id="UP001642487"/>
    </source>
</evidence>
<evidence type="ECO:0000256" key="3">
    <source>
        <dbReference type="ARBA" id="ARBA00020976"/>
    </source>
</evidence>
<evidence type="ECO:0000256" key="2">
    <source>
        <dbReference type="ARBA" id="ARBA00009936"/>
    </source>
</evidence>
<comment type="subcellular location">
    <subcellularLocation>
        <location evidence="1">Golgi apparatus membrane</location>
        <topology evidence="1">Peripheral membrane protein</topology>
    </subcellularLocation>
</comment>
<dbReference type="SUPFAM" id="SSF74788">
    <property type="entry name" value="Cullin repeat-like"/>
    <property type="match status" value="1"/>
</dbReference>
<keyword evidence="5" id="KW-0653">Protein transport</keyword>